<dbReference type="EMBL" id="LAZR01008970">
    <property type="protein sequence ID" value="KKM75485.1"/>
    <property type="molecule type" value="Genomic_DNA"/>
</dbReference>
<protein>
    <submittedName>
        <fullName evidence="1">Uncharacterized protein</fullName>
    </submittedName>
</protein>
<comment type="caution">
    <text evidence="1">The sequence shown here is derived from an EMBL/GenBank/DDBJ whole genome shotgun (WGS) entry which is preliminary data.</text>
</comment>
<organism evidence="1">
    <name type="scientific">marine sediment metagenome</name>
    <dbReference type="NCBI Taxonomy" id="412755"/>
    <lineage>
        <taxon>unclassified sequences</taxon>
        <taxon>metagenomes</taxon>
        <taxon>ecological metagenomes</taxon>
    </lineage>
</organism>
<sequence length="53" mass="6444">MIDLKKYIVGIKRNNTDNIEITRPERIKKQTENCWVLLIPVSEWEQKLKKEME</sequence>
<gene>
    <name evidence="1" type="ORF">LCGC14_1389790</name>
</gene>
<dbReference type="AlphaFoldDB" id="A0A0F9MFW3"/>
<name>A0A0F9MFW3_9ZZZZ</name>
<accession>A0A0F9MFW3</accession>
<reference evidence="1" key="1">
    <citation type="journal article" date="2015" name="Nature">
        <title>Complex archaea that bridge the gap between prokaryotes and eukaryotes.</title>
        <authorList>
            <person name="Spang A."/>
            <person name="Saw J.H."/>
            <person name="Jorgensen S.L."/>
            <person name="Zaremba-Niedzwiedzka K."/>
            <person name="Martijn J."/>
            <person name="Lind A.E."/>
            <person name="van Eijk R."/>
            <person name="Schleper C."/>
            <person name="Guy L."/>
            <person name="Ettema T.J."/>
        </authorList>
    </citation>
    <scope>NUCLEOTIDE SEQUENCE</scope>
</reference>
<proteinExistence type="predicted"/>
<evidence type="ECO:0000313" key="1">
    <source>
        <dbReference type="EMBL" id="KKM75485.1"/>
    </source>
</evidence>